<keyword evidence="3" id="KW-0645">Protease</keyword>
<evidence type="ECO:0000259" key="11">
    <source>
        <dbReference type="Pfam" id="PF05572"/>
    </source>
</evidence>
<evidence type="ECO:0000256" key="10">
    <source>
        <dbReference type="SAM" id="SignalP"/>
    </source>
</evidence>
<keyword evidence="4" id="KW-0479">Metal-binding</keyword>
<dbReference type="PANTHER" id="PTHR47466">
    <property type="match status" value="1"/>
</dbReference>
<feature type="chain" id="PRO_5047245477" description="Peptidase M43 pregnancy-associated plasma-A domain-containing protein" evidence="10">
    <location>
        <begin position="18"/>
        <end position="292"/>
    </location>
</feature>
<feature type="domain" description="Peptidase M43 pregnancy-associated plasma-A" evidence="11">
    <location>
        <begin position="200"/>
        <end position="284"/>
    </location>
</feature>
<evidence type="ECO:0000313" key="13">
    <source>
        <dbReference type="Proteomes" id="UP001628179"/>
    </source>
</evidence>
<keyword evidence="7" id="KW-0862">Zinc</keyword>
<dbReference type="Proteomes" id="UP001628179">
    <property type="component" value="Unassembled WGS sequence"/>
</dbReference>
<dbReference type="Pfam" id="PF05572">
    <property type="entry name" value="Peptidase_M43"/>
    <property type="match status" value="1"/>
</dbReference>
<evidence type="ECO:0000313" key="12">
    <source>
        <dbReference type="EMBL" id="GAB1311542.1"/>
    </source>
</evidence>
<feature type="signal peptide" evidence="10">
    <location>
        <begin position="1"/>
        <end position="17"/>
    </location>
</feature>
<dbReference type="PANTHER" id="PTHR47466:SF1">
    <property type="entry name" value="METALLOPROTEASE MEP1 (AFU_ORTHOLOGUE AFUA_1G07730)-RELATED"/>
    <property type="match status" value="1"/>
</dbReference>
<dbReference type="EMBL" id="BAAFSV010000001">
    <property type="protein sequence ID" value="GAB1311542.1"/>
    <property type="molecule type" value="Genomic_DNA"/>
</dbReference>
<dbReference type="InterPro" id="IPR008754">
    <property type="entry name" value="Peptidase_M43"/>
</dbReference>
<protein>
    <recommendedName>
        <fullName evidence="11">Peptidase M43 pregnancy-associated plasma-A domain-containing protein</fullName>
    </recommendedName>
</protein>
<evidence type="ECO:0000256" key="3">
    <source>
        <dbReference type="ARBA" id="ARBA00022670"/>
    </source>
</evidence>
<evidence type="ECO:0000256" key="1">
    <source>
        <dbReference type="ARBA" id="ARBA00003174"/>
    </source>
</evidence>
<evidence type="ECO:0000256" key="8">
    <source>
        <dbReference type="ARBA" id="ARBA00023049"/>
    </source>
</evidence>
<comment type="similarity">
    <text evidence="2">Belongs to the peptidase M43B family.</text>
</comment>
<sequence length="292" mass="32244">MLLTKSLGLSLASSALGHIIRSEAYDDAELGNWCGTDDTIVSPPLLNSYRPRRKRQGQETIVVPTYFHVVTNSTRPEDGWLSDELLQAQLDVLNSDFDSTGISFDLISITRLVHEVWGDSADESDHLAMKTDLREGDYKTLNLYFRTFVGYSGDGDPLLGSCYLPQGSVEPGTEVFNRDGCMIRHGTVPGGSMPPYNLGRTGTHEVGHWLGLHHTFRGGCEGSGDLVDDTPPQGNATRGCPQKGDEYFDTCEGGDPDPIHNHMNYSAHDCRNEFTPGQVDRMHEQWGLRQSP</sequence>
<evidence type="ECO:0000256" key="4">
    <source>
        <dbReference type="ARBA" id="ARBA00022723"/>
    </source>
</evidence>
<evidence type="ECO:0000256" key="6">
    <source>
        <dbReference type="ARBA" id="ARBA00022801"/>
    </source>
</evidence>
<keyword evidence="6" id="KW-0378">Hydrolase</keyword>
<keyword evidence="13" id="KW-1185">Reference proteome</keyword>
<evidence type="ECO:0000256" key="7">
    <source>
        <dbReference type="ARBA" id="ARBA00022833"/>
    </source>
</evidence>
<dbReference type="InterPro" id="IPR024079">
    <property type="entry name" value="MetalloPept_cat_dom_sf"/>
</dbReference>
<dbReference type="Gene3D" id="3.40.390.10">
    <property type="entry name" value="Collagenase (Catalytic Domain)"/>
    <property type="match status" value="1"/>
</dbReference>
<dbReference type="GeneID" id="98172497"/>
<comment type="caution">
    <text evidence="12">The sequence shown here is derived from an EMBL/GenBank/DDBJ whole genome shotgun (WGS) entry which is preliminary data.</text>
</comment>
<dbReference type="CDD" id="cd04275">
    <property type="entry name" value="ZnMc_pappalysin_like"/>
    <property type="match status" value="1"/>
</dbReference>
<evidence type="ECO:0000256" key="2">
    <source>
        <dbReference type="ARBA" id="ARBA00008721"/>
    </source>
</evidence>
<evidence type="ECO:0000256" key="5">
    <source>
        <dbReference type="ARBA" id="ARBA00022729"/>
    </source>
</evidence>
<keyword evidence="5 10" id="KW-0732">Signal</keyword>
<reference evidence="12 13" key="1">
    <citation type="submission" date="2024-09" db="EMBL/GenBank/DDBJ databases">
        <title>Itraconazole resistance in Madurella fahalii resulting from another homologue of gene encoding cytochrome P450 14-alpha sterol demethylase (CYP51).</title>
        <authorList>
            <person name="Yoshioka I."/>
            <person name="Fahal A.H."/>
            <person name="Kaneko S."/>
            <person name="Yaguchi T."/>
        </authorList>
    </citation>
    <scope>NUCLEOTIDE SEQUENCE [LARGE SCALE GENOMIC DNA]</scope>
    <source>
        <strain evidence="12 13">IFM 68171</strain>
    </source>
</reference>
<keyword evidence="9" id="KW-1015">Disulfide bond</keyword>
<name>A0ABQ0G1A5_9PEZI</name>
<proteinExistence type="inferred from homology"/>
<gene>
    <name evidence="12" type="ORF">MFIFM68171_01752</name>
</gene>
<dbReference type="RefSeq" id="XP_070913275.1">
    <property type="nucleotide sequence ID" value="XM_071057174.1"/>
</dbReference>
<comment type="function">
    <text evidence="1">Secreted metalloproteinase that allows assimilation of proteinaceous substrates.</text>
</comment>
<keyword evidence="8" id="KW-0482">Metalloprotease</keyword>
<evidence type="ECO:0000256" key="9">
    <source>
        <dbReference type="ARBA" id="ARBA00023157"/>
    </source>
</evidence>
<dbReference type="SUPFAM" id="SSF55486">
    <property type="entry name" value="Metalloproteases ('zincins'), catalytic domain"/>
    <property type="match status" value="1"/>
</dbReference>
<accession>A0ABQ0G1A5</accession>
<organism evidence="12 13">
    <name type="scientific">Madurella fahalii</name>
    <dbReference type="NCBI Taxonomy" id="1157608"/>
    <lineage>
        <taxon>Eukaryota</taxon>
        <taxon>Fungi</taxon>
        <taxon>Dikarya</taxon>
        <taxon>Ascomycota</taxon>
        <taxon>Pezizomycotina</taxon>
        <taxon>Sordariomycetes</taxon>
        <taxon>Sordariomycetidae</taxon>
        <taxon>Sordariales</taxon>
        <taxon>Sordariales incertae sedis</taxon>
        <taxon>Madurella</taxon>
    </lineage>
</organism>